<reference evidence="3 4" key="1">
    <citation type="journal article" date="2012" name="Science">
        <title>The Paleozoic origin of enzymatic lignin decomposition reconstructed from 31 fungal genomes.</title>
        <authorList>
            <person name="Floudas D."/>
            <person name="Binder M."/>
            <person name="Riley R."/>
            <person name="Barry K."/>
            <person name="Blanchette R.A."/>
            <person name="Henrissat B."/>
            <person name="Martinez A.T."/>
            <person name="Otillar R."/>
            <person name="Spatafora J.W."/>
            <person name="Yadav J.S."/>
            <person name="Aerts A."/>
            <person name="Benoit I."/>
            <person name="Boyd A."/>
            <person name="Carlson A."/>
            <person name="Copeland A."/>
            <person name="Coutinho P.M."/>
            <person name="de Vries R.P."/>
            <person name="Ferreira P."/>
            <person name="Findley K."/>
            <person name="Foster B."/>
            <person name="Gaskell J."/>
            <person name="Glotzer D."/>
            <person name="Gorecki P."/>
            <person name="Heitman J."/>
            <person name="Hesse C."/>
            <person name="Hori C."/>
            <person name="Igarashi K."/>
            <person name="Jurgens J.A."/>
            <person name="Kallen N."/>
            <person name="Kersten P."/>
            <person name="Kohler A."/>
            <person name="Kuees U."/>
            <person name="Kumar T.K.A."/>
            <person name="Kuo A."/>
            <person name="LaButti K."/>
            <person name="Larrondo L.F."/>
            <person name="Lindquist E."/>
            <person name="Ling A."/>
            <person name="Lombard V."/>
            <person name="Lucas S."/>
            <person name="Lundell T."/>
            <person name="Martin R."/>
            <person name="McLaughlin D.J."/>
            <person name="Morgenstern I."/>
            <person name="Morin E."/>
            <person name="Murat C."/>
            <person name="Nagy L.G."/>
            <person name="Nolan M."/>
            <person name="Ohm R.A."/>
            <person name="Patyshakuliyeva A."/>
            <person name="Rokas A."/>
            <person name="Ruiz-Duenas F.J."/>
            <person name="Sabat G."/>
            <person name="Salamov A."/>
            <person name="Samejima M."/>
            <person name="Schmutz J."/>
            <person name="Slot J.C."/>
            <person name="St John F."/>
            <person name="Stenlid J."/>
            <person name="Sun H."/>
            <person name="Sun S."/>
            <person name="Syed K."/>
            <person name="Tsang A."/>
            <person name="Wiebenga A."/>
            <person name="Young D."/>
            <person name="Pisabarro A."/>
            <person name="Eastwood D.C."/>
            <person name="Martin F."/>
            <person name="Cullen D."/>
            <person name="Grigoriev I.V."/>
            <person name="Hibbett D.S."/>
        </authorList>
    </citation>
    <scope>NUCLEOTIDE SEQUENCE</scope>
    <source>
        <strain evidence="4">FP-58527</strain>
    </source>
</reference>
<keyword evidence="2" id="KW-0472">Membrane</keyword>
<feature type="region of interest" description="Disordered" evidence="1">
    <location>
        <begin position="196"/>
        <end position="286"/>
    </location>
</feature>
<name>S8EFS4_FOMSC</name>
<evidence type="ECO:0000313" key="4">
    <source>
        <dbReference type="Proteomes" id="UP000015241"/>
    </source>
</evidence>
<feature type="transmembrane region" description="Helical" evidence="2">
    <location>
        <begin position="87"/>
        <end position="107"/>
    </location>
</feature>
<dbReference type="OrthoDB" id="2552042at2759"/>
<dbReference type="EMBL" id="KE504128">
    <property type="protein sequence ID" value="EPT03932.1"/>
    <property type="molecule type" value="Genomic_DNA"/>
</dbReference>
<keyword evidence="2" id="KW-1133">Transmembrane helix</keyword>
<dbReference type="InParanoid" id="S8EFS4"/>
<accession>S8EFS4</accession>
<dbReference type="Proteomes" id="UP000015241">
    <property type="component" value="Unassembled WGS sequence"/>
</dbReference>
<dbReference type="AlphaFoldDB" id="S8EFS4"/>
<organism evidence="3 4">
    <name type="scientific">Fomitopsis schrenkii</name>
    <name type="common">Brown rot fungus</name>
    <dbReference type="NCBI Taxonomy" id="2126942"/>
    <lineage>
        <taxon>Eukaryota</taxon>
        <taxon>Fungi</taxon>
        <taxon>Dikarya</taxon>
        <taxon>Basidiomycota</taxon>
        <taxon>Agaricomycotina</taxon>
        <taxon>Agaricomycetes</taxon>
        <taxon>Polyporales</taxon>
        <taxon>Fomitopsis</taxon>
    </lineage>
</organism>
<feature type="transmembrane region" description="Helical" evidence="2">
    <location>
        <begin position="55"/>
        <end position="75"/>
    </location>
</feature>
<keyword evidence="2" id="KW-0812">Transmembrane</keyword>
<dbReference type="eggNOG" id="ENOG502S5E6">
    <property type="taxonomic scope" value="Eukaryota"/>
</dbReference>
<evidence type="ECO:0000256" key="1">
    <source>
        <dbReference type="SAM" id="MobiDB-lite"/>
    </source>
</evidence>
<proteinExistence type="predicted"/>
<evidence type="ECO:0000313" key="3">
    <source>
        <dbReference type="EMBL" id="EPT03932.1"/>
    </source>
</evidence>
<protein>
    <submittedName>
        <fullName evidence="3">Uncharacterized protein</fullName>
    </submittedName>
</protein>
<gene>
    <name evidence="3" type="ORF">FOMPIDRAFT_1114593</name>
</gene>
<feature type="compositionally biased region" description="Polar residues" evidence="1">
    <location>
        <begin position="222"/>
        <end position="234"/>
    </location>
</feature>
<feature type="transmembrane region" description="Helical" evidence="2">
    <location>
        <begin position="12"/>
        <end position="35"/>
    </location>
</feature>
<dbReference type="STRING" id="743788.S8EFS4"/>
<sequence length="286" mass="30916">MKPREYCCCAIPLIYFGIYFALFEQFALGITAGTLSIGTPSIVGATAATPSAAKWIFAIICYVGAALQLMGFAAVHKERPTLFRRFTTLHLIVTLAAFAIAAVWIALSAARHGKAVSACKTNFFGTDSALEDEGNTLCDIFPWADVGIMGGLFVILAIMQGYLYFVLSAYIASQELDHSRFDSMYDATKPLASDIPLTERADPWDSRSPGSPRGYHDRSESIDSVSTVMGSKAQQPRGYDDYGQTSYRPDERRDADSSTPNAGAAPVVNSGNIQGYGRGADYADHL</sequence>
<keyword evidence="4" id="KW-1185">Reference proteome</keyword>
<feature type="transmembrane region" description="Helical" evidence="2">
    <location>
        <begin position="151"/>
        <end position="172"/>
    </location>
</feature>
<dbReference type="HOGENOM" id="CLU_078557_0_0_1"/>
<evidence type="ECO:0000256" key="2">
    <source>
        <dbReference type="SAM" id="Phobius"/>
    </source>
</evidence>